<protein>
    <submittedName>
        <fullName evidence="1">Uncharacterized protein</fullName>
    </submittedName>
</protein>
<accession>A0ACB8D5J2</accession>
<sequence>MSLGVWYGRKMSSDSSVQASRISIENHHKHDAAHFLMKLFIANRNLPLWMGVGSMTATWVGGGYLNGTAEAVYRSGILHCHAPLGYATSLVLGGTFFSSKMRATKPLTMLDPFQHRYGRWMALLLCFPAVVGEVFWTAAVLAALGDTAGAIIQVDVRFSIIASALVVFFYTSLGGVYVVTHTDVLQLASTTVCLWICVPYCLRNHAVGLIGPPHNDWLGTIPSRQMSQLFDAFLMTALGGIPWQVYFQRVLSCESDFDARMLSYLAAVGCIALAIPPAVIGAVAKSTNFTAAGYPGPHILLDKDIVRVLPCSIRYLTSGSVSIMGLIGIAAAIMSSADSSMLSASSMVTKNIYKSLLRPMASDVEVSMVLRIMVFAIGSWATYLALSVDSVFQLWLFCSDIVYVLLFPQLICVLYFQNSNTYGSLLAFSVGVVFRWLCGEPSMNVPVTIRLPLYDEELGQQFPFRLTCMLLVLLTQLLGSYCASLAFQGGWLPQCFDVFNCFSSVQHAEHKHAAKLSESSTTKASDVVAPTLNKDDDARRLGRPGGVDASKSRSAADASSKVKRTSSIDVSLRARRSSSRLSRKASAASERTAASTNPATKPDGGVAHRGSDAKTQPRKDSVKFMTMSDIWADSKTAESKREGNKASESSKTPSKKLRRSSSRSNIKVKSEEGAVSKSDGRPPEEGEARRSQAPQPGPTILAAGRLFDFFFVYVS</sequence>
<reference evidence="1" key="1">
    <citation type="submission" date="2020-05" db="EMBL/GenBank/DDBJ databases">
        <title>Large-scale comparative analyses of tick genomes elucidate their genetic diversity and vector capacities.</title>
        <authorList>
            <person name="Jia N."/>
            <person name="Wang J."/>
            <person name="Shi W."/>
            <person name="Du L."/>
            <person name="Sun Y."/>
            <person name="Zhan W."/>
            <person name="Jiang J."/>
            <person name="Wang Q."/>
            <person name="Zhang B."/>
            <person name="Ji P."/>
            <person name="Sakyi L.B."/>
            <person name="Cui X."/>
            <person name="Yuan T."/>
            <person name="Jiang B."/>
            <person name="Yang W."/>
            <person name="Lam T.T.-Y."/>
            <person name="Chang Q."/>
            <person name="Ding S."/>
            <person name="Wang X."/>
            <person name="Zhu J."/>
            <person name="Ruan X."/>
            <person name="Zhao L."/>
            <person name="Wei J."/>
            <person name="Que T."/>
            <person name="Du C."/>
            <person name="Cheng J."/>
            <person name="Dai P."/>
            <person name="Han X."/>
            <person name="Huang E."/>
            <person name="Gao Y."/>
            <person name="Liu J."/>
            <person name="Shao H."/>
            <person name="Ye R."/>
            <person name="Li L."/>
            <person name="Wei W."/>
            <person name="Wang X."/>
            <person name="Wang C."/>
            <person name="Yang T."/>
            <person name="Huo Q."/>
            <person name="Li W."/>
            <person name="Guo W."/>
            <person name="Chen H."/>
            <person name="Zhou L."/>
            <person name="Ni X."/>
            <person name="Tian J."/>
            <person name="Zhou Y."/>
            <person name="Sheng Y."/>
            <person name="Liu T."/>
            <person name="Pan Y."/>
            <person name="Xia L."/>
            <person name="Li J."/>
            <person name="Zhao F."/>
            <person name="Cao W."/>
        </authorList>
    </citation>
    <scope>NUCLEOTIDE SEQUENCE</scope>
    <source>
        <strain evidence="1">Dsil-2018</strain>
    </source>
</reference>
<gene>
    <name evidence="1" type="ORF">HPB49_013854</name>
</gene>
<comment type="caution">
    <text evidence="1">The sequence shown here is derived from an EMBL/GenBank/DDBJ whole genome shotgun (WGS) entry which is preliminary data.</text>
</comment>
<keyword evidence="2" id="KW-1185">Reference proteome</keyword>
<evidence type="ECO:0000313" key="2">
    <source>
        <dbReference type="Proteomes" id="UP000821865"/>
    </source>
</evidence>
<proteinExistence type="predicted"/>
<evidence type="ECO:0000313" key="1">
    <source>
        <dbReference type="EMBL" id="KAH7959790.1"/>
    </source>
</evidence>
<organism evidence="1 2">
    <name type="scientific">Dermacentor silvarum</name>
    <name type="common">Tick</name>
    <dbReference type="NCBI Taxonomy" id="543639"/>
    <lineage>
        <taxon>Eukaryota</taxon>
        <taxon>Metazoa</taxon>
        <taxon>Ecdysozoa</taxon>
        <taxon>Arthropoda</taxon>
        <taxon>Chelicerata</taxon>
        <taxon>Arachnida</taxon>
        <taxon>Acari</taxon>
        <taxon>Parasitiformes</taxon>
        <taxon>Ixodida</taxon>
        <taxon>Ixodoidea</taxon>
        <taxon>Ixodidae</taxon>
        <taxon>Rhipicephalinae</taxon>
        <taxon>Dermacentor</taxon>
    </lineage>
</organism>
<dbReference type="EMBL" id="CM023472">
    <property type="protein sequence ID" value="KAH7959790.1"/>
    <property type="molecule type" value="Genomic_DNA"/>
</dbReference>
<dbReference type="Proteomes" id="UP000821865">
    <property type="component" value="Chromosome 3"/>
</dbReference>
<name>A0ACB8D5J2_DERSI</name>